<accession>A0A2P8CXT5</accession>
<name>A0A2P8CXT5_9BACT</name>
<evidence type="ECO:0000313" key="3">
    <source>
        <dbReference type="Proteomes" id="UP000240572"/>
    </source>
</evidence>
<organism evidence="2 3">
    <name type="scientific">Taibaiella chishuiensis</name>
    <dbReference type="NCBI Taxonomy" id="1434707"/>
    <lineage>
        <taxon>Bacteria</taxon>
        <taxon>Pseudomonadati</taxon>
        <taxon>Bacteroidota</taxon>
        <taxon>Chitinophagia</taxon>
        <taxon>Chitinophagales</taxon>
        <taxon>Chitinophagaceae</taxon>
        <taxon>Taibaiella</taxon>
    </lineage>
</organism>
<evidence type="ECO:0000256" key="1">
    <source>
        <dbReference type="SAM" id="SignalP"/>
    </source>
</evidence>
<protein>
    <recommendedName>
        <fullName evidence="4">DOMON domain-containing protein</fullName>
    </recommendedName>
</protein>
<dbReference type="OrthoDB" id="665255at2"/>
<keyword evidence="1" id="KW-0732">Signal</keyword>
<dbReference type="AlphaFoldDB" id="A0A2P8CXT5"/>
<gene>
    <name evidence="2" type="ORF">B0I18_11095</name>
</gene>
<sequence>MNTLKMRSILPLFALTCMTSVAMAQQDDSKNIITVSGEMSNEEMVAWKKTLPTDGWILVRFNKEHADHLLNLSHKDYMMHLWLNCEGKGAPGFLVEYSDNYRDGDFGGIDFVGSRNDDGRILQFLLDGKDYGNPFEKGNKQPLPEFSAALKKASKLTLSVYDMEMNPETGKDEKKLNRSIDFKLAHSALLDRPVTCGL</sequence>
<feature type="signal peptide" evidence="1">
    <location>
        <begin position="1"/>
        <end position="24"/>
    </location>
</feature>
<evidence type="ECO:0008006" key="4">
    <source>
        <dbReference type="Google" id="ProtNLM"/>
    </source>
</evidence>
<dbReference type="RefSeq" id="WP_146146822.1">
    <property type="nucleotide sequence ID" value="NZ_PYGD01000010.1"/>
</dbReference>
<proteinExistence type="predicted"/>
<keyword evidence="3" id="KW-1185">Reference proteome</keyword>
<comment type="caution">
    <text evidence="2">The sequence shown here is derived from an EMBL/GenBank/DDBJ whole genome shotgun (WGS) entry which is preliminary data.</text>
</comment>
<evidence type="ECO:0000313" key="2">
    <source>
        <dbReference type="EMBL" id="PSK89794.1"/>
    </source>
</evidence>
<dbReference type="Proteomes" id="UP000240572">
    <property type="component" value="Unassembled WGS sequence"/>
</dbReference>
<dbReference type="EMBL" id="PYGD01000010">
    <property type="protein sequence ID" value="PSK89794.1"/>
    <property type="molecule type" value="Genomic_DNA"/>
</dbReference>
<reference evidence="2 3" key="1">
    <citation type="submission" date="2018-03" db="EMBL/GenBank/DDBJ databases">
        <title>Genomic Encyclopedia of Type Strains, Phase III (KMG-III): the genomes of soil and plant-associated and newly described type strains.</title>
        <authorList>
            <person name="Whitman W."/>
        </authorList>
    </citation>
    <scope>NUCLEOTIDE SEQUENCE [LARGE SCALE GENOMIC DNA]</scope>
    <source>
        <strain evidence="2 3">CGMCC 1.12700</strain>
    </source>
</reference>
<feature type="chain" id="PRO_5015194331" description="DOMON domain-containing protein" evidence="1">
    <location>
        <begin position="25"/>
        <end position="198"/>
    </location>
</feature>